<organism evidence="2">
    <name type="scientific">bioreactor metagenome</name>
    <dbReference type="NCBI Taxonomy" id="1076179"/>
    <lineage>
        <taxon>unclassified sequences</taxon>
        <taxon>metagenomes</taxon>
        <taxon>ecological metagenomes</taxon>
    </lineage>
</organism>
<evidence type="ECO:0000259" key="1">
    <source>
        <dbReference type="Pfam" id="PF24963"/>
    </source>
</evidence>
<name>A0A644WFV7_9ZZZZ</name>
<dbReference type="SUPFAM" id="SSF52309">
    <property type="entry name" value="N-(deoxy)ribosyltransferase-like"/>
    <property type="match status" value="1"/>
</dbReference>
<dbReference type="Gene3D" id="3.40.50.10400">
    <property type="entry name" value="Hypothetical protein PA1492"/>
    <property type="match status" value="1"/>
</dbReference>
<proteinExistence type="predicted"/>
<evidence type="ECO:0000313" key="2">
    <source>
        <dbReference type="EMBL" id="MPM02381.1"/>
    </source>
</evidence>
<dbReference type="EMBL" id="VSSQ01000864">
    <property type="protein sequence ID" value="MPM02381.1"/>
    <property type="molecule type" value="Genomic_DNA"/>
</dbReference>
<comment type="caution">
    <text evidence="2">The sequence shown here is derived from an EMBL/GenBank/DDBJ whole genome shotgun (WGS) entry which is preliminary data.</text>
</comment>
<protein>
    <recommendedName>
        <fullName evidence="1">DUF7768 domain-containing protein</fullName>
    </recommendedName>
</protein>
<dbReference type="Pfam" id="PF24963">
    <property type="entry name" value="DUF7768"/>
    <property type="match status" value="1"/>
</dbReference>
<accession>A0A644WFV7</accession>
<reference evidence="2" key="1">
    <citation type="submission" date="2019-08" db="EMBL/GenBank/DDBJ databases">
        <authorList>
            <person name="Kucharzyk K."/>
            <person name="Murdoch R.W."/>
            <person name="Higgins S."/>
            <person name="Loffler F."/>
        </authorList>
    </citation>
    <scope>NUCLEOTIDE SEQUENCE</scope>
</reference>
<feature type="domain" description="DUF7768" evidence="1">
    <location>
        <begin position="2"/>
        <end position="98"/>
    </location>
</feature>
<sequence length="122" mass="13797">MKLIYVASPYAGNIDRNIVFAKDACRFVMNEGHAFFAPHLLYPHVLDDSDPSDRTFAITMGKNFLAKCDELWVFGETISAGMMDEINEAKRCHKPIRYVSKQEMEVIEGPLAKGHSLCAMRI</sequence>
<gene>
    <name evidence="2" type="ORF">SDC9_48628</name>
</gene>
<dbReference type="InterPro" id="IPR056670">
    <property type="entry name" value="DUF7768"/>
</dbReference>
<dbReference type="AlphaFoldDB" id="A0A644WFV7"/>